<dbReference type="GO" id="GO:0016491">
    <property type="term" value="F:oxidoreductase activity"/>
    <property type="evidence" value="ECO:0007669"/>
    <property type="project" value="InterPro"/>
</dbReference>
<accession>A0A0H4PK15</accession>
<evidence type="ECO:0000259" key="1">
    <source>
        <dbReference type="PROSITE" id="PS51384"/>
    </source>
</evidence>
<protein>
    <submittedName>
        <fullName evidence="2">Side tail fiber protein</fullName>
    </submittedName>
</protein>
<dbReference type="InterPro" id="IPR039374">
    <property type="entry name" value="SIP_fam"/>
</dbReference>
<evidence type="ECO:0000313" key="3">
    <source>
        <dbReference type="Proteomes" id="UP000036520"/>
    </source>
</evidence>
<dbReference type="InterPro" id="IPR008333">
    <property type="entry name" value="Cbr1-like_FAD-bd_dom"/>
</dbReference>
<dbReference type="SUPFAM" id="SSF63380">
    <property type="entry name" value="Riboflavin synthase domain-like"/>
    <property type="match status" value="1"/>
</dbReference>
<dbReference type="OrthoDB" id="3745257at2"/>
<dbReference type="PANTHER" id="PTHR30157:SF0">
    <property type="entry name" value="NADPH-DEPENDENT FERRIC-CHELATE REDUCTASE"/>
    <property type="match status" value="1"/>
</dbReference>
<dbReference type="CDD" id="cd06193">
    <property type="entry name" value="siderophore_interacting"/>
    <property type="match status" value="1"/>
</dbReference>
<dbReference type="EMBL" id="CP012040">
    <property type="protein sequence ID" value="AKP53308.1"/>
    <property type="molecule type" value="Genomic_DNA"/>
</dbReference>
<dbReference type="Proteomes" id="UP000036520">
    <property type="component" value="Chromosome"/>
</dbReference>
<feature type="domain" description="FAD-binding FR-type" evidence="1">
    <location>
        <begin position="11"/>
        <end position="118"/>
    </location>
</feature>
<dbReference type="PANTHER" id="PTHR30157">
    <property type="entry name" value="FERRIC REDUCTASE, NADPH-DEPENDENT"/>
    <property type="match status" value="1"/>
</dbReference>
<keyword evidence="3" id="KW-1185">Reference proteome</keyword>
<evidence type="ECO:0000313" key="2">
    <source>
        <dbReference type="EMBL" id="AKP53308.1"/>
    </source>
</evidence>
<dbReference type="KEGG" id="camu:CA2015_3945"/>
<organism evidence="2 3">
    <name type="scientific">Cyclobacterium amurskyense</name>
    <dbReference type="NCBI Taxonomy" id="320787"/>
    <lineage>
        <taxon>Bacteria</taxon>
        <taxon>Pseudomonadati</taxon>
        <taxon>Bacteroidota</taxon>
        <taxon>Cytophagia</taxon>
        <taxon>Cytophagales</taxon>
        <taxon>Cyclobacteriaceae</taxon>
        <taxon>Cyclobacterium</taxon>
    </lineage>
</organism>
<dbReference type="STRING" id="320787.CA2015_3945"/>
<sequence>MSIIENILKTVVLEEAILIEKVALSKSLYKIRLQNEGISKANFIPGSFLRMGIGIGQEQLSMKDKMRSYSVWNINQTEGFVDVAIATHSNGIGAKWVKDAQVGDSVYFKWKKGKFLADDTADSYLMVGDLSALSHLYMIHRNIGKDKQVASILYSQQKSDLFPDVDGSLPFDFYELPQNPSDEIIAKVKEIAPKLMGKKIVYIAGDSRICVALTKFFRNELGWETRQIKTKPFWNPEKKGLE</sequence>
<dbReference type="InterPro" id="IPR017927">
    <property type="entry name" value="FAD-bd_FR_type"/>
</dbReference>
<dbReference type="InterPro" id="IPR039261">
    <property type="entry name" value="FNR_nucleotide-bd"/>
</dbReference>
<reference evidence="2 3" key="1">
    <citation type="submission" date="2015-07" db="EMBL/GenBank/DDBJ databases">
        <authorList>
            <person name="Kim K.M."/>
        </authorList>
    </citation>
    <scope>NUCLEOTIDE SEQUENCE [LARGE SCALE GENOMIC DNA]</scope>
    <source>
        <strain evidence="2 3">KCTC 12363</strain>
    </source>
</reference>
<dbReference type="RefSeq" id="WP_048643427.1">
    <property type="nucleotide sequence ID" value="NZ_CP012040.1"/>
</dbReference>
<gene>
    <name evidence="2" type="ORF">CA2015_3945</name>
</gene>
<dbReference type="Pfam" id="PF00970">
    <property type="entry name" value="FAD_binding_6"/>
    <property type="match status" value="1"/>
</dbReference>
<dbReference type="AlphaFoldDB" id="A0A0H4PK15"/>
<proteinExistence type="predicted"/>
<dbReference type="Pfam" id="PF04954">
    <property type="entry name" value="SIP"/>
    <property type="match status" value="1"/>
</dbReference>
<dbReference type="PROSITE" id="PS51384">
    <property type="entry name" value="FAD_FR"/>
    <property type="match status" value="1"/>
</dbReference>
<dbReference type="InterPro" id="IPR017938">
    <property type="entry name" value="Riboflavin_synthase-like_b-brl"/>
</dbReference>
<name>A0A0H4PK15_9BACT</name>
<dbReference type="Gene3D" id="2.40.30.10">
    <property type="entry name" value="Translation factors"/>
    <property type="match status" value="1"/>
</dbReference>
<dbReference type="Gene3D" id="3.40.50.80">
    <property type="entry name" value="Nucleotide-binding domain of ferredoxin-NADP reductase (FNR) module"/>
    <property type="match status" value="1"/>
</dbReference>
<dbReference type="InterPro" id="IPR007037">
    <property type="entry name" value="SIP_rossman_dom"/>
</dbReference>